<reference evidence="4 5" key="1">
    <citation type="journal article" date="2012" name="BMC Genomics">
        <title>Complete genome sequence, lifestyle, and multi-drug resistance of the human pathogen Corynebacterium resistens DSM 45100 isolated from blood samples of a leukemia patient.</title>
        <authorList>
            <person name="Schroder J."/>
            <person name="Maus I."/>
            <person name="Meyer K."/>
            <person name="Wordemann S."/>
            <person name="Blom J."/>
            <person name="Jaenicke S."/>
            <person name="Schneider J."/>
            <person name="Trost E."/>
            <person name="Tauch A."/>
        </authorList>
    </citation>
    <scope>NUCLEOTIDE SEQUENCE [LARGE SCALE GENOMIC DNA]</scope>
    <source>
        <strain evidence="5">DSM 45100 / JCM 12819 / CCUG 50093 / GTC 2026 / SICGH 158</strain>
    </source>
</reference>
<dbReference type="eggNOG" id="COG1957">
    <property type="taxonomic scope" value="Bacteria"/>
</dbReference>
<name>F8E3I2_CORRG</name>
<protein>
    <submittedName>
        <fullName evidence="4">Uridine preferring nucleoside hydrolase</fullName>
        <ecNumber evidence="4">3.2.2.1</ecNumber>
    </submittedName>
</protein>
<dbReference type="InterPro" id="IPR023186">
    <property type="entry name" value="IUNH"/>
</dbReference>
<evidence type="ECO:0000313" key="5">
    <source>
        <dbReference type="Proteomes" id="UP000000492"/>
    </source>
</evidence>
<dbReference type="EMBL" id="CP002857">
    <property type="protein sequence ID" value="AEI10508.1"/>
    <property type="molecule type" value="Genomic_DNA"/>
</dbReference>
<dbReference type="CDD" id="cd02651">
    <property type="entry name" value="nuc_hydro_IU_UC_XIUA"/>
    <property type="match status" value="1"/>
</dbReference>
<dbReference type="STRING" id="662755.CRES_2155"/>
<evidence type="ECO:0000256" key="1">
    <source>
        <dbReference type="ARBA" id="ARBA00022801"/>
    </source>
</evidence>
<dbReference type="InterPro" id="IPR015910">
    <property type="entry name" value="I/U_nuclsd_hydro_CS"/>
</dbReference>
<dbReference type="KEGG" id="crd:CRES_2155"/>
<dbReference type="PANTHER" id="PTHR12304">
    <property type="entry name" value="INOSINE-URIDINE PREFERRING NUCLEOSIDE HYDROLASE"/>
    <property type="match status" value="1"/>
</dbReference>
<dbReference type="GO" id="GO:0008477">
    <property type="term" value="F:purine nucleosidase activity"/>
    <property type="evidence" value="ECO:0007669"/>
    <property type="project" value="UniProtKB-EC"/>
</dbReference>
<dbReference type="PANTHER" id="PTHR12304:SF4">
    <property type="entry name" value="URIDINE NUCLEOSIDASE"/>
    <property type="match status" value="1"/>
</dbReference>
<keyword evidence="5" id="KW-1185">Reference proteome</keyword>
<keyword evidence="1 4" id="KW-0378">Hydrolase</keyword>
<dbReference type="InterPro" id="IPR036452">
    <property type="entry name" value="Ribo_hydro-like"/>
</dbReference>
<feature type="domain" description="Inosine/uridine-preferring nucleoside hydrolase" evidence="3">
    <location>
        <begin position="21"/>
        <end position="349"/>
    </location>
</feature>
<dbReference type="AlphaFoldDB" id="F8E3I2"/>
<accession>F8E3I2</accession>
<dbReference type="Gene3D" id="3.90.245.10">
    <property type="entry name" value="Ribonucleoside hydrolase-like"/>
    <property type="match status" value="1"/>
</dbReference>
<keyword evidence="2 4" id="KW-0326">Glycosidase</keyword>
<evidence type="ECO:0000256" key="2">
    <source>
        <dbReference type="ARBA" id="ARBA00023295"/>
    </source>
</evidence>
<evidence type="ECO:0000259" key="3">
    <source>
        <dbReference type="Pfam" id="PF01156"/>
    </source>
</evidence>
<dbReference type="GO" id="GO:0006152">
    <property type="term" value="P:purine nucleoside catabolic process"/>
    <property type="evidence" value="ECO:0007669"/>
    <property type="project" value="TreeGrafter"/>
</dbReference>
<dbReference type="Pfam" id="PF01156">
    <property type="entry name" value="IU_nuc_hydro"/>
    <property type="match status" value="1"/>
</dbReference>
<organism evidence="4 5">
    <name type="scientific">Corynebacterium resistens (strain DSM 45100 / JCM 12819 / GTC 2026 / SICGH 158)</name>
    <dbReference type="NCBI Taxonomy" id="662755"/>
    <lineage>
        <taxon>Bacteria</taxon>
        <taxon>Bacillati</taxon>
        <taxon>Actinomycetota</taxon>
        <taxon>Actinomycetes</taxon>
        <taxon>Mycobacteriales</taxon>
        <taxon>Corynebacteriaceae</taxon>
        <taxon>Corynebacterium</taxon>
    </lineage>
</organism>
<dbReference type="Proteomes" id="UP000000492">
    <property type="component" value="Chromosome"/>
</dbReference>
<dbReference type="RefSeq" id="WP_013889486.1">
    <property type="nucleotide sequence ID" value="NC_015673.1"/>
</dbReference>
<dbReference type="GO" id="GO:0005829">
    <property type="term" value="C:cytosol"/>
    <property type="evidence" value="ECO:0007669"/>
    <property type="project" value="TreeGrafter"/>
</dbReference>
<dbReference type="PROSITE" id="PS01247">
    <property type="entry name" value="IUNH"/>
    <property type="match status" value="1"/>
</dbReference>
<dbReference type="SUPFAM" id="SSF53590">
    <property type="entry name" value="Nucleoside hydrolase"/>
    <property type="match status" value="1"/>
</dbReference>
<proteinExistence type="predicted"/>
<gene>
    <name evidence="4" type="primary">uriH</name>
    <name evidence="4" type="ordered locus">CRES_2155</name>
</gene>
<dbReference type="GO" id="GO:0045437">
    <property type="term" value="F:uridine nucleosidase activity"/>
    <property type="evidence" value="ECO:0007669"/>
    <property type="project" value="UniProtKB-ARBA"/>
</dbReference>
<evidence type="ECO:0000313" key="4">
    <source>
        <dbReference type="EMBL" id="AEI10508.1"/>
    </source>
</evidence>
<dbReference type="InterPro" id="IPR001910">
    <property type="entry name" value="Inosine/uridine_hydrolase_dom"/>
</dbReference>
<sequence length="364" mass="38770">MTTSNAEIPTSTSGNTSPRKIILDCDPGHDDAIAMLLAWGNTDIDLLAVTTVAGNQTLEKVTTNARALARVGNITGVPFAAGADRPLVAPQLIPEEIHGESGLDGPRLPEAGVELEKQHAIELIAQVIEREAPGTVTLVPTGALTNIALFARTYPHLVERVAGVTLMGGGHHTGNMTPAAEFNILADPEAAKIVFEAAWPVTMVGLDVTHKVLAVPERMEQIRAVGTDVAQFIAELVEFFGAAYMDLRRYPGPPLHDPLAVAAVADPQVLTTVAAPVAVETQGEFTRGMTVVDLRRTWGAQHQTADRPGDPSAIGTHDDYAAAGLETYGELQEPVRHRVGVDVDVDRFFDLLIDALRRIGNTGF</sequence>
<dbReference type="EC" id="3.2.2.1" evidence="4"/>
<dbReference type="HOGENOM" id="CLU_036838_2_0_11"/>